<comment type="catalytic activity">
    <reaction evidence="5">
        <text>alpha-D-glucose = beta-D-glucose</text>
        <dbReference type="Rhea" id="RHEA:10264"/>
        <dbReference type="ChEBI" id="CHEBI:15903"/>
        <dbReference type="ChEBI" id="CHEBI:17925"/>
        <dbReference type="EC" id="5.1.3.3"/>
    </reaction>
</comment>
<gene>
    <name evidence="6" type="ORF">RGQ15_03895</name>
</gene>
<proteinExistence type="inferred from homology"/>
<dbReference type="RefSeq" id="WP_311158914.1">
    <property type="nucleotide sequence ID" value="NZ_JAVQLW010000001.1"/>
</dbReference>
<dbReference type="EC" id="5.1.3.3" evidence="5"/>
<evidence type="ECO:0000313" key="7">
    <source>
        <dbReference type="Proteomes" id="UP001269144"/>
    </source>
</evidence>
<dbReference type="SUPFAM" id="SSF74650">
    <property type="entry name" value="Galactose mutarotase-like"/>
    <property type="match status" value="1"/>
</dbReference>
<dbReference type="Pfam" id="PF01263">
    <property type="entry name" value="Aldose_epim"/>
    <property type="match status" value="1"/>
</dbReference>
<keyword evidence="7" id="KW-1185">Reference proteome</keyword>
<dbReference type="PIRSF" id="PIRSF005096">
    <property type="entry name" value="GALM"/>
    <property type="match status" value="1"/>
</dbReference>
<dbReference type="InterPro" id="IPR014718">
    <property type="entry name" value="GH-type_carb-bd"/>
</dbReference>
<sequence length="335" mass="36232">MRENFGTLPDGQLVERLTISGHGLMASVITLGASLQDLRLAGIGHPLVLGYPTLSPYLSEGRFFGAIVGRCANRISSGVAEIEGRTYVLDRNERDRTTLHGGADGTGRRNWKVVEQGTDFVILADELPDGHMGFPGRLEVRVIYRILPELSLQITIEAKSDATTLCNFAQHSYFNLDGQKDLSDHILCVPANTYLPVDGDLIPLGSPAPVEGSHLDFREPVRLGNRLGGELVDHNLCVSLARTDTPKPVATLTAGELSMRILSTEPGLQVYTADHLQPGSQGIGGFPYGKHAGVALESQVWPDAIHHPDYPSAILPAGQSYRQITILSFAVPRES</sequence>
<dbReference type="InterPro" id="IPR011013">
    <property type="entry name" value="Gal_mutarotase_sf_dom"/>
</dbReference>
<comment type="similarity">
    <text evidence="2 5">Belongs to the aldose epimerase family.</text>
</comment>
<evidence type="ECO:0000256" key="4">
    <source>
        <dbReference type="ARBA" id="ARBA00023277"/>
    </source>
</evidence>
<dbReference type="Gene3D" id="2.70.98.10">
    <property type="match status" value="1"/>
</dbReference>
<organism evidence="6 7">
    <name type="scientific">Paracoccus aurantius</name>
    <dbReference type="NCBI Taxonomy" id="3073814"/>
    <lineage>
        <taxon>Bacteria</taxon>
        <taxon>Pseudomonadati</taxon>
        <taxon>Pseudomonadota</taxon>
        <taxon>Alphaproteobacteria</taxon>
        <taxon>Rhodobacterales</taxon>
        <taxon>Paracoccaceae</taxon>
        <taxon>Paracoccus</taxon>
    </lineage>
</organism>
<dbReference type="Proteomes" id="UP001269144">
    <property type="component" value="Unassembled WGS sequence"/>
</dbReference>
<keyword evidence="3 5" id="KW-0413">Isomerase</keyword>
<dbReference type="PANTHER" id="PTHR10091:SF49">
    <property type="entry name" value="ALDOSE 1-EPIMERASE"/>
    <property type="match status" value="1"/>
</dbReference>
<dbReference type="InterPro" id="IPR015443">
    <property type="entry name" value="Aldose_1-epimerase"/>
</dbReference>
<dbReference type="CDD" id="cd09019">
    <property type="entry name" value="galactose_mutarotase_like"/>
    <property type="match status" value="1"/>
</dbReference>
<evidence type="ECO:0000256" key="1">
    <source>
        <dbReference type="ARBA" id="ARBA00005028"/>
    </source>
</evidence>
<evidence type="ECO:0000256" key="2">
    <source>
        <dbReference type="ARBA" id="ARBA00006206"/>
    </source>
</evidence>
<protein>
    <recommendedName>
        <fullName evidence="5">Aldose 1-epimerase</fullName>
        <ecNumber evidence="5">5.1.3.3</ecNumber>
    </recommendedName>
</protein>
<dbReference type="InterPro" id="IPR008183">
    <property type="entry name" value="Aldose_1/G6P_1-epimerase"/>
</dbReference>
<dbReference type="PANTHER" id="PTHR10091">
    <property type="entry name" value="ALDOSE-1-EPIMERASE"/>
    <property type="match status" value="1"/>
</dbReference>
<dbReference type="EMBL" id="JAVQLW010000001">
    <property type="protein sequence ID" value="MDS9466724.1"/>
    <property type="molecule type" value="Genomic_DNA"/>
</dbReference>
<evidence type="ECO:0000313" key="6">
    <source>
        <dbReference type="EMBL" id="MDS9466724.1"/>
    </source>
</evidence>
<name>A0ABU2HNV6_9RHOB</name>
<evidence type="ECO:0000256" key="3">
    <source>
        <dbReference type="ARBA" id="ARBA00023235"/>
    </source>
</evidence>
<accession>A0ABU2HNV6</accession>
<dbReference type="GO" id="GO:0016853">
    <property type="term" value="F:isomerase activity"/>
    <property type="evidence" value="ECO:0007669"/>
    <property type="project" value="UniProtKB-KW"/>
</dbReference>
<dbReference type="InterPro" id="IPR047215">
    <property type="entry name" value="Galactose_mutarotase-like"/>
</dbReference>
<comment type="pathway">
    <text evidence="1 5">Carbohydrate metabolism; hexose metabolism.</text>
</comment>
<reference evidence="7" key="1">
    <citation type="submission" date="2023-07" db="EMBL/GenBank/DDBJ databases">
        <title>Paracoccus sp. MBLB3053 whole genome sequence.</title>
        <authorList>
            <person name="Hwang C.Y."/>
            <person name="Cho E.-S."/>
            <person name="Seo M.-J."/>
        </authorList>
    </citation>
    <scope>NUCLEOTIDE SEQUENCE [LARGE SCALE GENOMIC DNA]</scope>
    <source>
        <strain evidence="7">MBLB3053</strain>
    </source>
</reference>
<evidence type="ECO:0000256" key="5">
    <source>
        <dbReference type="PIRNR" id="PIRNR005096"/>
    </source>
</evidence>
<comment type="caution">
    <text evidence="6">The sequence shown here is derived from an EMBL/GenBank/DDBJ whole genome shotgun (WGS) entry which is preliminary data.</text>
</comment>
<keyword evidence="4 5" id="KW-0119">Carbohydrate metabolism</keyword>